<dbReference type="SUPFAM" id="SSF51556">
    <property type="entry name" value="Metallo-dependent hydrolases"/>
    <property type="match status" value="1"/>
</dbReference>
<dbReference type="Gene3D" id="3.20.20.140">
    <property type="entry name" value="Metal-dependent hydrolases"/>
    <property type="match status" value="1"/>
</dbReference>
<feature type="region of interest" description="Disordered" evidence="2">
    <location>
        <begin position="968"/>
        <end position="988"/>
    </location>
</feature>
<dbReference type="AlphaFoldDB" id="A0A395T354"/>
<protein>
    <recommendedName>
        <fullName evidence="3">Amidohydrolase-related domain-containing protein</fullName>
    </recommendedName>
</protein>
<dbReference type="GO" id="GO:0016810">
    <property type="term" value="F:hydrolase activity, acting on carbon-nitrogen (but not peptide) bonds"/>
    <property type="evidence" value="ECO:0007669"/>
    <property type="project" value="InterPro"/>
</dbReference>
<dbReference type="STRING" id="694270.A0A395T354"/>
<name>A0A395T354_9HYPO</name>
<dbReference type="InterPro" id="IPR023606">
    <property type="entry name" value="CoA-Trfase_III_dom_1_sf"/>
</dbReference>
<dbReference type="InterPro" id="IPR006680">
    <property type="entry name" value="Amidohydro-rel"/>
</dbReference>
<dbReference type="Proteomes" id="UP000266234">
    <property type="component" value="Unassembled WGS sequence"/>
</dbReference>
<dbReference type="InterPro" id="IPR011059">
    <property type="entry name" value="Metal-dep_hydrolase_composite"/>
</dbReference>
<dbReference type="InterPro" id="IPR050509">
    <property type="entry name" value="CoA-transferase_III"/>
</dbReference>
<dbReference type="SUPFAM" id="SSF51338">
    <property type="entry name" value="Composite domain of metallo-dependent hydrolases"/>
    <property type="match status" value="2"/>
</dbReference>
<dbReference type="Gene3D" id="2.30.40.10">
    <property type="entry name" value="Urease, subunit C, domain 1"/>
    <property type="match status" value="1"/>
</dbReference>
<dbReference type="InterPro" id="IPR003673">
    <property type="entry name" value="CoA-Trfase_fam_III"/>
</dbReference>
<dbReference type="SUPFAM" id="SSF89796">
    <property type="entry name" value="CoA-transferase family III (CaiB/BaiF)"/>
    <property type="match status" value="2"/>
</dbReference>
<dbReference type="Pfam" id="PF02515">
    <property type="entry name" value="CoA_transf_3"/>
    <property type="match status" value="1"/>
</dbReference>
<dbReference type="OrthoDB" id="194468at2759"/>
<keyword evidence="5" id="KW-1185">Reference proteome</keyword>
<accession>A0A395T354</accession>
<dbReference type="EMBL" id="PXOG01000057">
    <property type="protein sequence ID" value="RGP78829.1"/>
    <property type="molecule type" value="Genomic_DNA"/>
</dbReference>
<evidence type="ECO:0000313" key="4">
    <source>
        <dbReference type="EMBL" id="RGP78829.1"/>
    </source>
</evidence>
<dbReference type="Gene3D" id="3.40.50.10540">
    <property type="entry name" value="Crotonobetainyl-coa:carnitine coa-transferase, domain 1"/>
    <property type="match status" value="1"/>
</dbReference>
<organism evidence="4 5">
    <name type="scientific">Fusarium longipes</name>
    <dbReference type="NCBI Taxonomy" id="694270"/>
    <lineage>
        <taxon>Eukaryota</taxon>
        <taxon>Fungi</taxon>
        <taxon>Dikarya</taxon>
        <taxon>Ascomycota</taxon>
        <taxon>Pezizomycotina</taxon>
        <taxon>Sordariomycetes</taxon>
        <taxon>Hypocreomycetidae</taxon>
        <taxon>Hypocreales</taxon>
        <taxon>Nectriaceae</taxon>
        <taxon>Fusarium</taxon>
    </lineage>
</organism>
<feature type="domain" description="Amidohydrolase-related" evidence="3">
    <location>
        <begin position="211"/>
        <end position="401"/>
    </location>
</feature>
<evidence type="ECO:0000259" key="3">
    <source>
        <dbReference type="Pfam" id="PF01979"/>
    </source>
</evidence>
<comment type="caution">
    <text evidence="4">The sequence shown here is derived from an EMBL/GenBank/DDBJ whole genome shotgun (WGS) entry which is preliminary data.</text>
</comment>
<dbReference type="Pfam" id="PF01979">
    <property type="entry name" value="Amidohydro_1"/>
    <property type="match status" value="2"/>
</dbReference>
<evidence type="ECO:0000256" key="1">
    <source>
        <dbReference type="ARBA" id="ARBA00008383"/>
    </source>
</evidence>
<gene>
    <name evidence="4" type="ORF">FLONG3_3028</name>
</gene>
<proteinExistence type="inferred from homology"/>
<sequence>MDQPLICDENATLLVPRGPGDDHIIPLKNHSLLIEGNKIARIAAQIDPPSDTTQVIDCTAKLITPGFIDTHHHVWQTQVKGRHADHSLLEYMAPGNMVSRSYKPDDVFWGQLGGCLEALEAGTTTIVDHAHISYTPEHRRVKTWKPFAFEDTLIPDWVMEQLTELCQKGPFGNGRVTMGFGFDFYFLPKDVLAGIFSTVRGLGIKTITSHYVASLLESSIVDLLEGYDLLDKDILLSHATPLNDSDAEKLKKVGAAVSSTPETELQMSHGWPVCFQENCSSISSLGIDCHSNNSGSIVTQMRIAIQAERSRRNNKILDTGKFPGKVQVHVQDAFQLATIRGARAIHMEDKLGSLEEGKIADLVIWDTLSPSMICAAEEDPIGAIIDHSSPSDIEAVIVDGQFKKRDGRLGSIKLDLELAPELKQDKTEVEWRDVALELLKSRERIIADEIELGADDRQSAFENGLALFGVNKEKMVMRQEGRDEKETHTVYRMKTFSSSYPVHANGSGIPYRGHLKAGDVVHEVWTGLDLPEAALKSLKLPGTEGPALPSSFKIGILAQASIALSALAAAQIHASRNDIPVPRVTVPLEHAVIEYKSERLYTIDGRPTPARGSIGGLHKTSDGYVRIHDGFPNHVLGTLRLLGLSLDNTSREQVSEKTAKWAAIDLENCGTVEGKVAIYALRSYQQWDQLPQSDAISNFPIGIEQVSHSPPVAMTRMIGNGNIRCLQGLRVVEMSRVIAAPLCGKTLAAHGADVMWVTSPNLPDLPVLDREFGRGKKTVQLDIHNKDDREKLLGLLGECDVFIQGYRPGSLASYGLSHDDLIHINPSIITANMSAFGPDGPWSGRRGFDSMVQTCSGMNISEAEHAGQGEPARPLPCQALDHSAGYMLAVGVMAAVYHRSIKGGSWKVDVSLAGMMKYLRSLGQYPASSGFDAKDVKSQEDVPEIYLETHDTVFGKMTSIKHGATIDGVQVGSDRMPKPLGSDSPVWD</sequence>
<dbReference type="PANTHER" id="PTHR48228">
    <property type="entry name" value="SUCCINYL-COA--D-CITRAMALATE COA-TRANSFERASE"/>
    <property type="match status" value="1"/>
</dbReference>
<dbReference type="PANTHER" id="PTHR48228:SF4">
    <property type="entry name" value="BLR3030 PROTEIN"/>
    <property type="match status" value="1"/>
</dbReference>
<evidence type="ECO:0000256" key="2">
    <source>
        <dbReference type="SAM" id="MobiDB-lite"/>
    </source>
</evidence>
<comment type="similarity">
    <text evidence="1">Belongs to the CoA-transferase III family.</text>
</comment>
<evidence type="ECO:0000313" key="5">
    <source>
        <dbReference type="Proteomes" id="UP000266234"/>
    </source>
</evidence>
<reference evidence="4 5" key="1">
    <citation type="journal article" date="2018" name="PLoS Pathog.">
        <title>Evolution of structural diversity of trichothecenes, a family of toxins produced by plant pathogenic and entomopathogenic fungi.</title>
        <authorList>
            <person name="Proctor R.H."/>
            <person name="McCormick S.P."/>
            <person name="Kim H.S."/>
            <person name="Cardoza R.E."/>
            <person name="Stanley A.M."/>
            <person name="Lindo L."/>
            <person name="Kelly A."/>
            <person name="Brown D.W."/>
            <person name="Lee T."/>
            <person name="Vaughan M.M."/>
            <person name="Alexander N.J."/>
            <person name="Busman M."/>
            <person name="Gutierrez S."/>
        </authorList>
    </citation>
    <scope>NUCLEOTIDE SEQUENCE [LARGE SCALE GENOMIC DNA]</scope>
    <source>
        <strain evidence="4 5">NRRL 20695</strain>
    </source>
</reference>
<feature type="domain" description="Amidohydrolase-related" evidence="3">
    <location>
        <begin position="63"/>
        <end position="130"/>
    </location>
</feature>
<dbReference type="InterPro" id="IPR032466">
    <property type="entry name" value="Metal_Hydrolase"/>
</dbReference>